<accession>A0A2I0J6G3</accession>
<sequence length="97" mass="10555">MYEEKSRGSGLESRKTRLKVTGGGTREVATAAVRGKRGRHASSGHGTVACLGELFVVVRDHWLAVPDRRPLTEGDLGTWDRGFLSGFRMSRGVRGSL</sequence>
<protein>
    <submittedName>
        <fullName evidence="2">Uncharacterized protein</fullName>
    </submittedName>
</protein>
<dbReference type="Proteomes" id="UP000233551">
    <property type="component" value="Unassembled WGS sequence"/>
</dbReference>
<keyword evidence="3" id="KW-1185">Reference proteome</keyword>
<organism evidence="2 3">
    <name type="scientific">Punica granatum</name>
    <name type="common">Pomegranate</name>
    <dbReference type="NCBI Taxonomy" id="22663"/>
    <lineage>
        <taxon>Eukaryota</taxon>
        <taxon>Viridiplantae</taxon>
        <taxon>Streptophyta</taxon>
        <taxon>Embryophyta</taxon>
        <taxon>Tracheophyta</taxon>
        <taxon>Spermatophyta</taxon>
        <taxon>Magnoliopsida</taxon>
        <taxon>eudicotyledons</taxon>
        <taxon>Gunneridae</taxon>
        <taxon>Pentapetalae</taxon>
        <taxon>rosids</taxon>
        <taxon>malvids</taxon>
        <taxon>Myrtales</taxon>
        <taxon>Lythraceae</taxon>
        <taxon>Punica</taxon>
    </lineage>
</organism>
<dbReference type="AlphaFoldDB" id="A0A2I0J6G3"/>
<reference evidence="2 3" key="1">
    <citation type="submission" date="2017-11" db="EMBL/GenBank/DDBJ databases">
        <title>De-novo sequencing of pomegranate (Punica granatum L.) genome.</title>
        <authorList>
            <person name="Akparov Z."/>
            <person name="Amiraslanov A."/>
            <person name="Hajiyeva S."/>
            <person name="Abbasov M."/>
            <person name="Kaur K."/>
            <person name="Hamwieh A."/>
            <person name="Solovyev V."/>
            <person name="Salamov A."/>
            <person name="Braich B."/>
            <person name="Kosarev P."/>
            <person name="Mahmoud A."/>
            <person name="Hajiyev E."/>
            <person name="Babayeva S."/>
            <person name="Izzatullayeva V."/>
            <person name="Mammadov A."/>
            <person name="Mammadov A."/>
            <person name="Sharifova S."/>
            <person name="Ojaghi J."/>
            <person name="Eynullazada K."/>
            <person name="Bayramov B."/>
            <person name="Abdulazimova A."/>
            <person name="Shahmuradov I."/>
        </authorList>
    </citation>
    <scope>NUCLEOTIDE SEQUENCE [LARGE SCALE GENOMIC DNA]</scope>
    <source>
        <strain evidence="3">cv. AG2017</strain>
        <tissue evidence="2">Leaf</tissue>
    </source>
</reference>
<evidence type="ECO:0000256" key="1">
    <source>
        <dbReference type="SAM" id="MobiDB-lite"/>
    </source>
</evidence>
<evidence type="ECO:0000313" key="2">
    <source>
        <dbReference type="EMBL" id="PKI51802.1"/>
    </source>
</evidence>
<proteinExistence type="predicted"/>
<name>A0A2I0J6G3_PUNGR</name>
<evidence type="ECO:0000313" key="3">
    <source>
        <dbReference type="Proteomes" id="UP000233551"/>
    </source>
</evidence>
<dbReference type="EMBL" id="PGOL01001992">
    <property type="protein sequence ID" value="PKI51802.1"/>
    <property type="molecule type" value="Genomic_DNA"/>
</dbReference>
<feature type="compositionally biased region" description="Basic and acidic residues" evidence="1">
    <location>
        <begin position="1"/>
        <end position="15"/>
    </location>
</feature>
<gene>
    <name evidence="2" type="ORF">CRG98_027850</name>
</gene>
<comment type="caution">
    <text evidence="2">The sequence shown here is derived from an EMBL/GenBank/DDBJ whole genome shotgun (WGS) entry which is preliminary data.</text>
</comment>
<feature type="region of interest" description="Disordered" evidence="1">
    <location>
        <begin position="1"/>
        <end position="24"/>
    </location>
</feature>